<dbReference type="Proteomes" id="UP000076837">
    <property type="component" value="Unassembled WGS sequence"/>
</dbReference>
<dbReference type="InterPro" id="IPR001283">
    <property type="entry name" value="CRISP-related"/>
</dbReference>
<accession>A0A163H6H9</accession>
<dbReference type="Gene3D" id="3.40.33.10">
    <property type="entry name" value="CAP"/>
    <property type="match status" value="1"/>
</dbReference>
<evidence type="ECO:0000256" key="2">
    <source>
        <dbReference type="SAM" id="SignalP"/>
    </source>
</evidence>
<evidence type="ECO:0000256" key="1">
    <source>
        <dbReference type="SAM" id="MobiDB-lite"/>
    </source>
</evidence>
<name>A0A163H6H9_DIDRA</name>
<organism evidence="3 4">
    <name type="scientific">Didymella rabiei</name>
    <name type="common">Chickpea ascochyta blight fungus</name>
    <name type="synonym">Mycosphaerella rabiei</name>
    <dbReference type="NCBI Taxonomy" id="5454"/>
    <lineage>
        <taxon>Eukaryota</taxon>
        <taxon>Fungi</taxon>
        <taxon>Dikarya</taxon>
        <taxon>Ascomycota</taxon>
        <taxon>Pezizomycotina</taxon>
        <taxon>Dothideomycetes</taxon>
        <taxon>Pleosporomycetidae</taxon>
        <taxon>Pleosporales</taxon>
        <taxon>Pleosporineae</taxon>
        <taxon>Didymellaceae</taxon>
        <taxon>Ascochyta</taxon>
    </lineage>
</organism>
<dbReference type="SUPFAM" id="SSF55797">
    <property type="entry name" value="PR-1-like"/>
    <property type="match status" value="1"/>
</dbReference>
<dbReference type="STRING" id="5454.A0A163H6H9"/>
<dbReference type="InterPro" id="IPR002413">
    <property type="entry name" value="V5_allergen-like"/>
</dbReference>
<dbReference type="AlphaFoldDB" id="A0A163H6H9"/>
<feature type="region of interest" description="Disordered" evidence="1">
    <location>
        <begin position="128"/>
        <end position="160"/>
    </location>
</feature>
<dbReference type="OrthoDB" id="337038at2759"/>
<comment type="caution">
    <text evidence="3">The sequence shown here is derived from an EMBL/GenBank/DDBJ whole genome shotgun (WGS) entry which is preliminary data.</text>
</comment>
<dbReference type="PRINTS" id="PR00837">
    <property type="entry name" value="V5TPXLIKE"/>
</dbReference>
<keyword evidence="4" id="KW-1185">Reference proteome</keyword>
<dbReference type="PANTHER" id="PTHR10334">
    <property type="entry name" value="CYSTEINE-RICH SECRETORY PROTEIN-RELATED"/>
    <property type="match status" value="1"/>
</dbReference>
<feature type="signal peptide" evidence="2">
    <location>
        <begin position="1"/>
        <end position="17"/>
    </location>
</feature>
<evidence type="ECO:0000313" key="3">
    <source>
        <dbReference type="EMBL" id="KZM25184.1"/>
    </source>
</evidence>
<feature type="compositionally biased region" description="Low complexity" evidence="1">
    <location>
        <begin position="128"/>
        <end position="158"/>
    </location>
</feature>
<protein>
    <submittedName>
        <fullName evidence="3">Uncharacterized protein</fullName>
    </submittedName>
</protein>
<reference evidence="3 4" key="1">
    <citation type="journal article" date="2016" name="Sci. Rep.">
        <title>Draft genome sequencing and secretome analysis of fungal phytopathogen Ascochyta rabiei provides insight into the necrotrophic effector repertoire.</title>
        <authorList>
            <person name="Verma S."/>
            <person name="Gazara R.K."/>
            <person name="Nizam S."/>
            <person name="Parween S."/>
            <person name="Chattopadhyay D."/>
            <person name="Verma P.K."/>
        </authorList>
    </citation>
    <scope>NUCLEOTIDE SEQUENCE [LARGE SCALE GENOMIC DNA]</scope>
    <source>
        <strain evidence="3 4">ArDII</strain>
    </source>
</reference>
<sequence length="344" mass="35991">MHSSALLTSAFAVGALAWPNPFEKRQQATVTVTVTFNPYATPAWTAPHFSQTPNTRRPTNAPPLWTPPRVGASSVVANPAPIRSSSVTSRPAVPITSTRPSSSVPPVIAPISNRPSTSVAVPVSVPSVGVPRPSSSSIRAPGASSSAAPTAAPSAIAGNDHISGTSQASLSVGPEYQRAILYHHNAARANHNAGPLVWDDAVAQTAAQAANTCKFEHYIPTGANQGQNLFTTSGTVFNVTAGITESWYKGEFQAMLPYFGAANIPDDVFHNVGHLTQVLWKGTTKVGCVSLDCGTRMMVGGQPSNLNKYTVCNYSPPGNVYGQYATNVGSPISQSDAALGHWYD</sequence>
<feature type="region of interest" description="Disordered" evidence="1">
    <location>
        <begin position="43"/>
        <end position="106"/>
    </location>
</feature>
<dbReference type="InterPro" id="IPR014044">
    <property type="entry name" value="CAP_dom"/>
</dbReference>
<dbReference type="Pfam" id="PF00188">
    <property type="entry name" value="CAP"/>
    <property type="match status" value="1"/>
</dbReference>
<feature type="compositionally biased region" description="Low complexity" evidence="1">
    <location>
        <begin position="93"/>
        <end position="106"/>
    </location>
</feature>
<keyword evidence="2" id="KW-0732">Signal</keyword>
<dbReference type="PRINTS" id="PR00838">
    <property type="entry name" value="V5ALLERGEN"/>
</dbReference>
<dbReference type="SMART" id="SM00198">
    <property type="entry name" value="SCP"/>
    <property type="match status" value="1"/>
</dbReference>
<dbReference type="CDD" id="cd05380">
    <property type="entry name" value="CAP_euk"/>
    <property type="match status" value="1"/>
</dbReference>
<proteinExistence type="predicted"/>
<feature type="chain" id="PRO_5043836901" evidence="2">
    <location>
        <begin position="18"/>
        <end position="344"/>
    </location>
</feature>
<gene>
    <name evidence="3" type="ORF">ST47_g3691</name>
</gene>
<evidence type="ECO:0000313" key="4">
    <source>
        <dbReference type="Proteomes" id="UP000076837"/>
    </source>
</evidence>
<dbReference type="InterPro" id="IPR035940">
    <property type="entry name" value="CAP_sf"/>
</dbReference>
<dbReference type="EMBL" id="JYNV01000134">
    <property type="protein sequence ID" value="KZM25184.1"/>
    <property type="molecule type" value="Genomic_DNA"/>
</dbReference>